<evidence type="ECO:0000313" key="2">
    <source>
        <dbReference type="EMBL" id="CAH2101898.1"/>
    </source>
</evidence>
<gene>
    <name evidence="2" type="ORF">EEDITHA_LOCUS16608</name>
</gene>
<dbReference type="EMBL" id="CAKOGL010000024">
    <property type="protein sequence ID" value="CAH2101898.1"/>
    <property type="molecule type" value="Genomic_DNA"/>
</dbReference>
<reference evidence="2" key="1">
    <citation type="submission" date="2022-03" db="EMBL/GenBank/DDBJ databases">
        <authorList>
            <person name="Tunstrom K."/>
        </authorList>
    </citation>
    <scope>NUCLEOTIDE SEQUENCE</scope>
</reference>
<dbReference type="InterPro" id="IPR004244">
    <property type="entry name" value="Transposase_22"/>
</dbReference>
<dbReference type="Gene3D" id="3.30.40.10">
    <property type="entry name" value="Zinc/RING finger domain, C3HC4 (zinc finger)"/>
    <property type="match status" value="1"/>
</dbReference>
<feature type="domain" description="FP protein C-terminal" evidence="1">
    <location>
        <begin position="303"/>
        <end position="353"/>
    </location>
</feature>
<comment type="caution">
    <text evidence="2">The sequence shown here is derived from an EMBL/GenBank/DDBJ whole genome shotgun (WGS) entry which is preliminary data.</text>
</comment>
<dbReference type="Pfam" id="PF25298">
    <property type="entry name" value="Baculo_FP_2nd"/>
    <property type="match status" value="1"/>
</dbReference>
<organism evidence="2 3">
    <name type="scientific">Euphydryas editha</name>
    <name type="common">Edith's checkerspot</name>
    <dbReference type="NCBI Taxonomy" id="104508"/>
    <lineage>
        <taxon>Eukaryota</taxon>
        <taxon>Metazoa</taxon>
        <taxon>Ecdysozoa</taxon>
        <taxon>Arthropoda</taxon>
        <taxon>Hexapoda</taxon>
        <taxon>Insecta</taxon>
        <taxon>Pterygota</taxon>
        <taxon>Neoptera</taxon>
        <taxon>Endopterygota</taxon>
        <taxon>Lepidoptera</taxon>
        <taxon>Glossata</taxon>
        <taxon>Ditrysia</taxon>
        <taxon>Papilionoidea</taxon>
        <taxon>Nymphalidae</taxon>
        <taxon>Nymphalinae</taxon>
        <taxon>Euphydryas</taxon>
    </lineage>
</organism>
<protein>
    <recommendedName>
        <fullName evidence="1">FP protein C-terminal domain-containing protein</fullName>
    </recommendedName>
</protein>
<name>A0AAU9UV78_EUPED</name>
<keyword evidence="3" id="KW-1185">Reference proteome</keyword>
<dbReference type="InterPro" id="IPR011011">
    <property type="entry name" value="Znf_FYVE_PHD"/>
</dbReference>
<dbReference type="AlphaFoldDB" id="A0AAU9UV78"/>
<evidence type="ECO:0000259" key="1">
    <source>
        <dbReference type="Pfam" id="PF25298"/>
    </source>
</evidence>
<dbReference type="InterPro" id="IPR057251">
    <property type="entry name" value="FP_C"/>
</dbReference>
<dbReference type="PANTHER" id="PTHR11505">
    <property type="entry name" value="L1 TRANSPOSABLE ELEMENT-RELATED"/>
    <property type="match status" value="1"/>
</dbReference>
<dbReference type="InterPro" id="IPR013083">
    <property type="entry name" value="Znf_RING/FYVE/PHD"/>
</dbReference>
<sequence length="354" mass="39880">MSEVTPWGCCDGNGVDDGGFIRCNSCMKRFHYECLSLTKAPGGPNHWKCPTCKSKLPKTLKADTTPIRNISTTRGSKRVALNSPPTAATSPSTDFVTAGVVRTIVEDVLKEQLDTMYMKLSDCLIRNLNEQLAPIKKEMEHITDSMAFMNDRFDCIEGQQKVATEAVKELKEDNYKLNSKVVDLTRRINYLEQQSRSNNLEIQCVPEKKNENLMTIISQLGSTIDCKLNEHDILNCTRVAKLSMANTRPRSIVVQLASTRIRDQVIAATYKFNKNNPTNKLNTAHLGFGGEKSPVFIQEHLSPQNKALHAAVRIRAKEKGYKYVWVRSGKIFVRKSEDSGYLFIRDMVDLDKLA</sequence>
<dbReference type="SUPFAM" id="SSF57903">
    <property type="entry name" value="FYVE/PHD zinc finger"/>
    <property type="match status" value="1"/>
</dbReference>
<proteinExistence type="predicted"/>
<accession>A0AAU9UV78</accession>
<dbReference type="Proteomes" id="UP001153954">
    <property type="component" value="Unassembled WGS sequence"/>
</dbReference>
<evidence type="ECO:0000313" key="3">
    <source>
        <dbReference type="Proteomes" id="UP001153954"/>
    </source>
</evidence>